<keyword evidence="14" id="KW-1185">Reference proteome</keyword>
<feature type="compositionally biased region" description="Polar residues" evidence="11">
    <location>
        <begin position="1"/>
        <end position="13"/>
    </location>
</feature>
<feature type="binding site" evidence="10">
    <location>
        <position position="149"/>
    </location>
    <ligand>
        <name>ATP</name>
        <dbReference type="ChEBI" id="CHEBI:30616"/>
    </ligand>
</feature>
<evidence type="ECO:0000256" key="5">
    <source>
        <dbReference type="ARBA" id="ARBA00038035"/>
    </source>
</evidence>
<comment type="similarity">
    <text evidence="5">Belongs to the protein kinase superfamily. STE Ser/Thr protein kinase family. MAP kinase kinase subfamily.</text>
</comment>
<keyword evidence="4 10" id="KW-0067">ATP-binding</keyword>
<dbReference type="Pfam" id="PF00069">
    <property type="entry name" value="Pkinase"/>
    <property type="match status" value="1"/>
</dbReference>
<proteinExistence type="inferred from homology"/>
<reference evidence="13 14" key="1">
    <citation type="journal article" date="2011" name="Proc. Natl. Acad. Sci. U.S.A.">
        <title>Niche of harmful alga Aureococcus anophagefferens revealed through ecogenomics.</title>
        <authorList>
            <person name="Gobler C.J."/>
            <person name="Berry D.L."/>
            <person name="Dyhrman S.T."/>
            <person name="Wilhelm S.W."/>
            <person name="Salamov A."/>
            <person name="Lobanov A.V."/>
            <person name="Zhang Y."/>
            <person name="Collier J.L."/>
            <person name="Wurch L.L."/>
            <person name="Kustka A.B."/>
            <person name="Dill B.D."/>
            <person name="Shah M."/>
            <person name="VerBerkmoes N.C."/>
            <person name="Kuo A."/>
            <person name="Terry A."/>
            <person name="Pangilinan J."/>
            <person name="Lindquist E.A."/>
            <person name="Lucas S."/>
            <person name="Paulsen I.T."/>
            <person name="Hattenrath-Lehmann T.K."/>
            <person name="Talmage S.C."/>
            <person name="Walker E.A."/>
            <person name="Koch F."/>
            <person name="Burson A.M."/>
            <person name="Marcoval M.A."/>
            <person name="Tang Y.Z."/>
            <person name="Lecleir G.R."/>
            <person name="Coyne K.J."/>
            <person name="Berg G.M."/>
            <person name="Bertrand E.M."/>
            <person name="Saito M.A."/>
            <person name="Gladyshev V.N."/>
            <person name="Grigoriev I.V."/>
        </authorList>
    </citation>
    <scope>NUCLEOTIDE SEQUENCE [LARGE SCALE GENOMIC DNA]</scope>
    <source>
        <strain evidence="14">CCMP 1984</strain>
    </source>
</reference>
<evidence type="ECO:0000256" key="11">
    <source>
        <dbReference type="SAM" id="MobiDB-lite"/>
    </source>
</evidence>
<dbReference type="InterPro" id="IPR011009">
    <property type="entry name" value="Kinase-like_dom_sf"/>
</dbReference>
<keyword evidence="3" id="KW-0418">Kinase</keyword>
<dbReference type="PANTHER" id="PTHR48013:SF9">
    <property type="entry name" value="DUAL SPECIFICITY MITOGEN-ACTIVATED PROTEIN KINASE KINASE 5"/>
    <property type="match status" value="1"/>
</dbReference>
<gene>
    <name evidence="13" type="ORF">AURANDRAFT_72184</name>
</gene>
<dbReference type="InParanoid" id="F0YGT6"/>
<dbReference type="Proteomes" id="UP000002729">
    <property type="component" value="Unassembled WGS sequence"/>
</dbReference>
<accession>F0YGT6</accession>
<dbReference type="PROSITE" id="PS50011">
    <property type="entry name" value="PROTEIN_KINASE_DOM"/>
    <property type="match status" value="1"/>
</dbReference>
<protein>
    <recommendedName>
        <fullName evidence="6">mitogen-activated protein kinase kinase</fullName>
        <ecNumber evidence="6">2.7.12.2</ecNumber>
    </recommendedName>
</protein>
<dbReference type="SMART" id="SM00220">
    <property type="entry name" value="S_TKc"/>
    <property type="match status" value="1"/>
</dbReference>
<dbReference type="GO" id="GO:0005524">
    <property type="term" value="F:ATP binding"/>
    <property type="evidence" value="ECO:0007669"/>
    <property type="project" value="UniProtKB-UniRule"/>
</dbReference>
<dbReference type="OrthoDB" id="10252354at2759"/>
<dbReference type="Gene3D" id="1.10.510.10">
    <property type="entry name" value="Transferase(Phosphotransferase) domain 1"/>
    <property type="match status" value="1"/>
</dbReference>
<dbReference type="EMBL" id="GL833139">
    <property type="protein sequence ID" value="EGB05746.1"/>
    <property type="molecule type" value="Genomic_DNA"/>
</dbReference>
<comment type="catalytic activity">
    <reaction evidence="8">
        <text>L-threonyl-[protein] + ATP = O-phospho-L-threonyl-[protein] + ADP + H(+)</text>
        <dbReference type="Rhea" id="RHEA:46608"/>
        <dbReference type="Rhea" id="RHEA-COMP:11060"/>
        <dbReference type="Rhea" id="RHEA-COMP:11605"/>
        <dbReference type="ChEBI" id="CHEBI:15378"/>
        <dbReference type="ChEBI" id="CHEBI:30013"/>
        <dbReference type="ChEBI" id="CHEBI:30616"/>
        <dbReference type="ChEBI" id="CHEBI:61977"/>
        <dbReference type="ChEBI" id="CHEBI:456216"/>
        <dbReference type="EC" id="2.7.12.2"/>
    </reaction>
</comment>
<feature type="region of interest" description="Disordered" evidence="11">
    <location>
        <begin position="1"/>
        <end position="26"/>
    </location>
</feature>
<evidence type="ECO:0000256" key="4">
    <source>
        <dbReference type="ARBA" id="ARBA00022840"/>
    </source>
</evidence>
<dbReference type="PANTHER" id="PTHR48013">
    <property type="entry name" value="DUAL SPECIFICITY MITOGEN-ACTIVATED PROTEIN KINASE KINASE 5-RELATED"/>
    <property type="match status" value="1"/>
</dbReference>
<dbReference type="InterPro" id="IPR017441">
    <property type="entry name" value="Protein_kinase_ATP_BS"/>
</dbReference>
<organism evidence="14">
    <name type="scientific">Aureococcus anophagefferens</name>
    <name type="common">Harmful bloom alga</name>
    <dbReference type="NCBI Taxonomy" id="44056"/>
    <lineage>
        <taxon>Eukaryota</taxon>
        <taxon>Sar</taxon>
        <taxon>Stramenopiles</taxon>
        <taxon>Ochrophyta</taxon>
        <taxon>Pelagophyceae</taxon>
        <taxon>Pelagomonadales</taxon>
        <taxon>Pelagomonadaceae</taxon>
        <taxon>Aureococcus</taxon>
    </lineage>
</organism>
<evidence type="ECO:0000256" key="2">
    <source>
        <dbReference type="ARBA" id="ARBA00022741"/>
    </source>
</evidence>
<dbReference type="SUPFAM" id="SSF56112">
    <property type="entry name" value="Protein kinase-like (PK-like)"/>
    <property type="match status" value="1"/>
</dbReference>
<dbReference type="GO" id="GO:0004708">
    <property type="term" value="F:MAP kinase kinase activity"/>
    <property type="evidence" value="ECO:0007669"/>
    <property type="project" value="UniProtKB-EC"/>
</dbReference>
<comment type="catalytic activity">
    <reaction evidence="7">
        <text>L-seryl-[protein] + ATP = O-phospho-L-seryl-[protein] + ADP + H(+)</text>
        <dbReference type="Rhea" id="RHEA:17989"/>
        <dbReference type="Rhea" id="RHEA-COMP:9863"/>
        <dbReference type="Rhea" id="RHEA-COMP:11604"/>
        <dbReference type="ChEBI" id="CHEBI:15378"/>
        <dbReference type="ChEBI" id="CHEBI:29999"/>
        <dbReference type="ChEBI" id="CHEBI:30616"/>
        <dbReference type="ChEBI" id="CHEBI:83421"/>
        <dbReference type="ChEBI" id="CHEBI:456216"/>
        <dbReference type="EC" id="2.7.12.2"/>
    </reaction>
</comment>
<evidence type="ECO:0000313" key="14">
    <source>
        <dbReference type="Proteomes" id="UP000002729"/>
    </source>
</evidence>
<dbReference type="InterPro" id="IPR000719">
    <property type="entry name" value="Prot_kinase_dom"/>
</dbReference>
<evidence type="ECO:0000256" key="3">
    <source>
        <dbReference type="ARBA" id="ARBA00022777"/>
    </source>
</evidence>
<keyword evidence="2 10" id="KW-0547">Nucleotide-binding</keyword>
<sequence>MAAARQPTTTETPPSRAPMRGSPGVAVGRGRLIRDAVLTGRAILMKNRRNLDLVIDVDAACSNTNLEKSFEAEGKVFRRDGMRIDADGVSMRCEAPLNPSRGILTTGSREKMIYEDLQIGELIGQGSSSIVLKASYICARRGLLMIALKVINMFERSKRDQLIREIQSLYNCECPAIIGFHGAFYREGAISIALEFMNGGSLANAGALPEEALAHVSFQILYGLAYLKRQKRVHRDIKPSNLLINSAGEVKVTDFGVSAELGNSIAMCGTFVGTFKYMSPERICSAPYSFASDIWSTGLVLLECITGVYPYPEEHTCIGMAQTILEADVPVPPTGASREFVEFIAHCLNKDPRSRLPAEILLTAPWLQKHGAVSIASSVAALQCWISATCRQLN</sequence>
<evidence type="ECO:0000259" key="12">
    <source>
        <dbReference type="PROSITE" id="PS50011"/>
    </source>
</evidence>
<evidence type="ECO:0000256" key="8">
    <source>
        <dbReference type="ARBA" id="ARBA00049299"/>
    </source>
</evidence>
<dbReference type="OMA" id="QHRFFDG"/>
<name>F0YGT6_AURAN</name>
<evidence type="ECO:0000256" key="10">
    <source>
        <dbReference type="PROSITE-ProRule" id="PRU10141"/>
    </source>
</evidence>
<dbReference type="eggNOG" id="KOG0581">
    <property type="taxonomic scope" value="Eukaryota"/>
</dbReference>
<keyword evidence="1" id="KW-0808">Transferase</keyword>
<evidence type="ECO:0000256" key="9">
    <source>
        <dbReference type="ARBA" id="ARBA00051693"/>
    </source>
</evidence>
<dbReference type="PROSITE" id="PS00107">
    <property type="entry name" value="PROTEIN_KINASE_ATP"/>
    <property type="match status" value="1"/>
</dbReference>
<evidence type="ECO:0000313" key="13">
    <source>
        <dbReference type="EMBL" id="EGB05746.1"/>
    </source>
</evidence>
<dbReference type="EC" id="2.7.12.2" evidence="6"/>
<dbReference type="GeneID" id="20228589"/>
<dbReference type="RefSeq" id="XP_009039585.1">
    <property type="nucleotide sequence ID" value="XM_009041337.1"/>
</dbReference>
<evidence type="ECO:0000256" key="7">
    <source>
        <dbReference type="ARBA" id="ARBA00049014"/>
    </source>
</evidence>
<comment type="catalytic activity">
    <reaction evidence="9">
        <text>L-tyrosyl-[protein] + ATP = O-phospho-L-tyrosyl-[protein] + ADP + H(+)</text>
        <dbReference type="Rhea" id="RHEA:10596"/>
        <dbReference type="Rhea" id="RHEA-COMP:10136"/>
        <dbReference type="Rhea" id="RHEA-COMP:20101"/>
        <dbReference type="ChEBI" id="CHEBI:15378"/>
        <dbReference type="ChEBI" id="CHEBI:30616"/>
        <dbReference type="ChEBI" id="CHEBI:46858"/>
        <dbReference type="ChEBI" id="CHEBI:61978"/>
        <dbReference type="ChEBI" id="CHEBI:456216"/>
        <dbReference type="EC" id="2.7.12.2"/>
    </reaction>
</comment>
<feature type="domain" description="Protein kinase" evidence="12">
    <location>
        <begin position="117"/>
        <end position="367"/>
    </location>
</feature>
<dbReference type="KEGG" id="aaf:AURANDRAFT_72184"/>
<evidence type="ECO:0000256" key="1">
    <source>
        <dbReference type="ARBA" id="ARBA00022679"/>
    </source>
</evidence>
<dbReference type="AlphaFoldDB" id="F0YGT6"/>
<dbReference type="Gene3D" id="3.30.200.20">
    <property type="entry name" value="Phosphorylase Kinase, domain 1"/>
    <property type="match status" value="1"/>
</dbReference>
<evidence type="ECO:0000256" key="6">
    <source>
        <dbReference type="ARBA" id="ARBA00038999"/>
    </source>
</evidence>